<dbReference type="OrthoDB" id="5511910at2"/>
<keyword evidence="1" id="KW-0732">Signal</keyword>
<keyword evidence="3" id="KW-1185">Reference proteome</keyword>
<organism evidence="2 3">
    <name type="scientific">Persicimonas caeni</name>
    <dbReference type="NCBI Taxonomy" id="2292766"/>
    <lineage>
        <taxon>Bacteria</taxon>
        <taxon>Deltaproteobacteria</taxon>
        <taxon>Bradymonadales</taxon>
        <taxon>Bradymonadaceae</taxon>
        <taxon>Persicimonas</taxon>
    </lineage>
</organism>
<evidence type="ECO:0000313" key="3">
    <source>
        <dbReference type="Proteomes" id="UP000315995"/>
    </source>
</evidence>
<feature type="signal peptide" evidence="1">
    <location>
        <begin position="1"/>
        <end position="26"/>
    </location>
</feature>
<proteinExistence type="predicted"/>
<name>A0A4Y6PSG1_PERCE</name>
<dbReference type="RefSeq" id="WP_141197723.1">
    <property type="nucleotide sequence ID" value="NZ_CP041186.1"/>
</dbReference>
<evidence type="ECO:0000256" key="1">
    <source>
        <dbReference type="SAM" id="SignalP"/>
    </source>
</evidence>
<feature type="chain" id="PRO_5030106358" evidence="1">
    <location>
        <begin position="27"/>
        <end position="145"/>
    </location>
</feature>
<accession>A0A4Y6PSG1</accession>
<dbReference type="Proteomes" id="UP000315995">
    <property type="component" value="Chromosome"/>
</dbReference>
<sequence>MRTLLNILLTVTVVAGILGFSEPAAAQDVTVRIRSIGACTEGKAFDSELDDLKGKLKKAFRGYSSFKLIDDDQFTLSKKQSHTETVPGGTKVKITFHGTAGNMLRLGLAIGDKLQTTLRASPGSTFFQAGLDYKDCMLILAITAK</sequence>
<reference evidence="2 3" key="1">
    <citation type="submission" date="2019-06" db="EMBL/GenBank/DDBJ databases">
        <title>Persicimonas caeni gen. nov., sp. nov., a predatory bacterium isolated from solar saltern.</title>
        <authorList>
            <person name="Wang S."/>
        </authorList>
    </citation>
    <scope>NUCLEOTIDE SEQUENCE [LARGE SCALE GENOMIC DNA]</scope>
    <source>
        <strain evidence="2 3">YN101</strain>
    </source>
</reference>
<protein>
    <submittedName>
        <fullName evidence="2">Uncharacterized protein</fullName>
    </submittedName>
</protein>
<dbReference type="AlphaFoldDB" id="A0A4Y6PSG1"/>
<gene>
    <name evidence="2" type="ORF">FIV42_10950</name>
</gene>
<evidence type="ECO:0000313" key="2">
    <source>
        <dbReference type="EMBL" id="QDG51238.1"/>
    </source>
</evidence>
<accession>A0A5B8Y9Y5</accession>
<dbReference type="EMBL" id="CP041186">
    <property type="protein sequence ID" value="QDG51238.1"/>
    <property type="molecule type" value="Genomic_DNA"/>
</dbReference>